<gene>
    <name evidence="2" type="ORF">BHD05_05010</name>
</gene>
<dbReference type="InterPro" id="IPR018713">
    <property type="entry name" value="MPAB/Lcp_cat_dom"/>
</dbReference>
<reference evidence="2 3" key="1">
    <citation type="submission" date="2016-09" db="EMBL/GenBank/DDBJ databases">
        <title>Complete genome sequence of microbes from the polar regions.</title>
        <authorList>
            <person name="Liao L."/>
            <person name="Chen B."/>
        </authorList>
    </citation>
    <scope>NUCLEOTIDE SEQUENCE [LARGE SCALE GENOMIC DNA]</scope>
    <source>
        <strain evidence="2 3">ZS314</strain>
    </source>
</reference>
<accession>A0A7L5AGI9</accession>
<dbReference type="PANTHER" id="PTHR36151:SF3">
    <property type="entry name" value="ER-BOUND OXYGENASE MPAB_MPAB'_RUBBER OXYGENASE CATALYTIC DOMAIN-CONTAINING PROTEIN"/>
    <property type="match status" value="1"/>
</dbReference>
<dbReference type="GO" id="GO:0016491">
    <property type="term" value="F:oxidoreductase activity"/>
    <property type="evidence" value="ECO:0007669"/>
    <property type="project" value="InterPro"/>
</dbReference>
<keyword evidence="3" id="KW-1185">Reference proteome</keyword>
<dbReference type="KEGG" id="mant:BHD05_05010"/>
<protein>
    <recommendedName>
        <fullName evidence="1">ER-bound oxygenase mpaB/mpaB'/Rubber oxygenase catalytic domain-containing protein</fullName>
    </recommendedName>
</protein>
<dbReference type="Pfam" id="PF09995">
    <property type="entry name" value="MPAB_Lcp_cat"/>
    <property type="match status" value="1"/>
</dbReference>
<organism evidence="2 3">
    <name type="scientific">Marisediminicola antarctica</name>
    <dbReference type="NCBI Taxonomy" id="674079"/>
    <lineage>
        <taxon>Bacteria</taxon>
        <taxon>Bacillati</taxon>
        <taxon>Actinomycetota</taxon>
        <taxon>Actinomycetes</taxon>
        <taxon>Micrococcales</taxon>
        <taxon>Microbacteriaceae</taxon>
        <taxon>Marisediminicola</taxon>
    </lineage>
</organism>
<sequence length="259" mass="28449">MQAEREERGLADIGAEAVLIAGGGRAILLQLANPAIGHAIARHSNFADGPIDRLRHTLGYVYAIVDGSPAQVAAVRERVNRRHAPVKSSPGAAPPYDATDAALQLWVAATLYDTAMLVHERLIGTLSDADLDRVYADYAAIGTSLQVPPELWPVDRAAFSEYWRSQLSGLRVDATTRGVAEALLYPRTGPLWLRLAMPLARLVTAGLLPASIRTQFRFAWGPRRERRFELAIAAIRAVNRVLPSRLRRWPKNALLREIG</sequence>
<evidence type="ECO:0000259" key="1">
    <source>
        <dbReference type="Pfam" id="PF09995"/>
    </source>
</evidence>
<proteinExistence type="predicted"/>
<name>A0A7L5AGI9_9MICO</name>
<dbReference type="AlphaFoldDB" id="A0A7L5AGI9"/>
<dbReference type="OrthoDB" id="3422701at2"/>
<dbReference type="EMBL" id="CP017146">
    <property type="protein sequence ID" value="QHO69102.1"/>
    <property type="molecule type" value="Genomic_DNA"/>
</dbReference>
<dbReference type="PANTHER" id="PTHR36151">
    <property type="entry name" value="BLR2777 PROTEIN"/>
    <property type="match status" value="1"/>
</dbReference>
<evidence type="ECO:0000313" key="3">
    <source>
        <dbReference type="Proteomes" id="UP000464507"/>
    </source>
</evidence>
<feature type="domain" description="ER-bound oxygenase mpaB/mpaB'/Rubber oxygenase catalytic" evidence="1">
    <location>
        <begin position="14"/>
        <end position="237"/>
    </location>
</feature>
<dbReference type="RefSeq" id="WP_161885464.1">
    <property type="nucleotide sequence ID" value="NZ_CP017146.1"/>
</dbReference>
<evidence type="ECO:0000313" key="2">
    <source>
        <dbReference type="EMBL" id="QHO69102.1"/>
    </source>
</evidence>
<dbReference type="Proteomes" id="UP000464507">
    <property type="component" value="Chromosome"/>
</dbReference>